<keyword evidence="4" id="KW-0509">mRNA transport</keyword>
<reference evidence="11" key="1">
    <citation type="submission" date="2025-08" db="UniProtKB">
        <authorList>
            <consortium name="RefSeq"/>
        </authorList>
    </citation>
    <scope>IDENTIFICATION</scope>
    <source>
        <tissue evidence="11">Whole insect</tissue>
    </source>
</reference>
<dbReference type="Gene3D" id="1.20.58.1380">
    <property type="match status" value="1"/>
</dbReference>
<dbReference type="InParanoid" id="A0A6P7G059"/>
<evidence type="ECO:0000259" key="9">
    <source>
        <dbReference type="Pfam" id="PF03177"/>
    </source>
</evidence>
<evidence type="ECO:0000256" key="2">
    <source>
        <dbReference type="ARBA" id="ARBA00005569"/>
    </source>
</evidence>
<comment type="subcellular location">
    <subcellularLocation>
        <location evidence="1">Nucleus envelope</location>
    </subcellularLocation>
</comment>
<dbReference type="OrthoDB" id="103454at2759"/>
<evidence type="ECO:0000256" key="3">
    <source>
        <dbReference type="ARBA" id="ARBA00022448"/>
    </source>
</evidence>
<organism evidence="11">
    <name type="scientific">Diabrotica virgifera virgifera</name>
    <name type="common">western corn rootworm</name>
    <dbReference type="NCBI Taxonomy" id="50390"/>
    <lineage>
        <taxon>Eukaryota</taxon>
        <taxon>Metazoa</taxon>
        <taxon>Ecdysozoa</taxon>
        <taxon>Arthropoda</taxon>
        <taxon>Hexapoda</taxon>
        <taxon>Insecta</taxon>
        <taxon>Pterygota</taxon>
        <taxon>Neoptera</taxon>
        <taxon>Endopterygota</taxon>
        <taxon>Coleoptera</taxon>
        <taxon>Polyphaga</taxon>
        <taxon>Cucujiformia</taxon>
        <taxon>Chrysomeloidea</taxon>
        <taxon>Chrysomelidae</taxon>
        <taxon>Galerucinae</taxon>
        <taxon>Diabroticina</taxon>
        <taxon>Diabroticites</taxon>
        <taxon>Diabrotica</taxon>
    </lineage>
</organism>
<dbReference type="FunCoup" id="A0A6P7G059">
    <property type="interactions" value="2237"/>
</dbReference>
<protein>
    <submittedName>
        <fullName evidence="11">Nuclear pore complex protein Nup133</fullName>
    </submittedName>
</protein>
<dbReference type="GO" id="GO:0017056">
    <property type="term" value="F:structural constituent of nuclear pore"/>
    <property type="evidence" value="ECO:0007669"/>
    <property type="project" value="InterPro"/>
</dbReference>
<dbReference type="InterPro" id="IPR015943">
    <property type="entry name" value="WD40/YVTN_repeat-like_dom_sf"/>
</dbReference>
<feature type="domain" description="Nucleoporin Nup133/Nup155-like C-terminal" evidence="9">
    <location>
        <begin position="812"/>
        <end position="1012"/>
    </location>
</feature>
<dbReference type="Gene3D" id="2.130.10.10">
    <property type="entry name" value="YVTN repeat-like/Quinoprotein amine dehydrogenase"/>
    <property type="match status" value="1"/>
</dbReference>
<dbReference type="PANTHER" id="PTHR13405">
    <property type="entry name" value="NUCLEAR PORE COMPLEX PROTEIN NUP133"/>
    <property type="match status" value="1"/>
</dbReference>
<name>A0A6P7G059_DIAVI</name>
<comment type="similarity">
    <text evidence="2">Belongs to the nucleoporin Nup133 family.</text>
</comment>
<keyword evidence="5" id="KW-0653">Protein transport</keyword>
<feature type="region of interest" description="Disordered" evidence="8">
    <location>
        <begin position="1"/>
        <end position="22"/>
    </location>
</feature>
<dbReference type="InterPro" id="IPR007187">
    <property type="entry name" value="Nucleoporin_Nup133/Nup155_C"/>
</dbReference>
<dbReference type="AlphaFoldDB" id="A0A6P7G059"/>
<keyword evidence="6" id="KW-0811">Translocation</keyword>
<dbReference type="Pfam" id="PF03177">
    <property type="entry name" value="Nucleoporin_C"/>
    <property type="match status" value="1"/>
</dbReference>
<dbReference type="Gene3D" id="1.25.40.700">
    <property type="match status" value="1"/>
</dbReference>
<evidence type="ECO:0000313" key="11">
    <source>
        <dbReference type="RefSeq" id="XP_028142186.1"/>
    </source>
</evidence>
<evidence type="ECO:0000256" key="7">
    <source>
        <dbReference type="ARBA" id="ARBA00023242"/>
    </source>
</evidence>
<dbReference type="RefSeq" id="XP_028142186.1">
    <property type="nucleotide sequence ID" value="XM_028286385.1"/>
</dbReference>
<evidence type="ECO:0000259" key="10">
    <source>
        <dbReference type="Pfam" id="PF08801"/>
    </source>
</evidence>
<dbReference type="SUPFAM" id="SSF117289">
    <property type="entry name" value="Nucleoporin domain"/>
    <property type="match status" value="1"/>
</dbReference>
<evidence type="ECO:0000256" key="1">
    <source>
        <dbReference type="ARBA" id="ARBA00004259"/>
    </source>
</evidence>
<evidence type="ECO:0000256" key="4">
    <source>
        <dbReference type="ARBA" id="ARBA00022816"/>
    </source>
</evidence>
<proteinExistence type="inferred from homology"/>
<dbReference type="InterPro" id="IPR037624">
    <property type="entry name" value="Nup133-like"/>
</dbReference>
<gene>
    <name evidence="11" type="primary">LOC114336066</name>
</gene>
<dbReference type="GO" id="GO:0000972">
    <property type="term" value="P:transcription-dependent tethering of RNA polymerase II gene DNA at nuclear periphery"/>
    <property type="evidence" value="ECO:0007669"/>
    <property type="project" value="TreeGrafter"/>
</dbReference>
<dbReference type="GO" id="GO:0006606">
    <property type="term" value="P:protein import into nucleus"/>
    <property type="evidence" value="ECO:0007669"/>
    <property type="project" value="TreeGrafter"/>
</dbReference>
<evidence type="ECO:0000256" key="6">
    <source>
        <dbReference type="ARBA" id="ARBA00023010"/>
    </source>
</evidence>
<dbReference type="KEGG" id="dvv:114336066"/>
<accession>A0A6P7G059</accession>
<keyword evidence="3" id="KW-0813">Transport</keyword>
<sequence>MDKSYQSSISVKSPFSPRSRTSLSSKRILPASFRKSSRLSISGKSTQSVQVVLKSTNNYVERFGQSLPVLITEALTFADRNTIVSARISECGYAWVVCGRRLLIWQYRQNISAPGTPQRKHGIVNQCFELQLPQSDLAHRAELVSVFINSGSNNPSCIAVSPEGVLRYWPAIAHEGITVEQTVDLQGQECDSLTNAEGLGCVLATTTCTVVLVQPQIISGRHLLHCKPLKTPSGWLGGISRRMSSLIFGPISSEQSNETRLVRVLSIPHKDNTWTVYVLAGHSLQKWTLSSNENEQLVFMSDLNRTVRERFRVTLREKFREVPWDQTEMDTWLMDGQDIDTWLLDIQTDKDNIIILAAAVNMQMSPRVHYAMISFSTNDGTPEIKDFVLLMMTGLYRDDNPSDSLSYRFLICGTSAYLYNSKTITVIRPQEEPDVLEFTSSQDVLLGGSVCINTPVFFSRINGLIAVCGNDQDLMNPSLTSHNLLESSFNETAVVNNLSVYTIDPDEIHSAYKDTIGQMKAAFIFHIRNQQSAYQEILSELFPIDSYTLPSINSPLDKVAIRMCKELIDDIPAGDPRWTRDNPPGIGSSYSMQVLHQLEDKQKAISLYLKFIKDSGLWKKLSGCTIRNTAMATVHVLGEYVEKISAAIILKSLPNNLLLENAIEKALDNYETEPCNSLTNQDVFYREVSKVYTVIQELANCCEDAAHSDLSPAQIAQNVHDTNEIILTVINEVIQFRNQNMNNFLPSEETKTLDLEYVPWTAANGEEGLTDALLQQHILTYSYGLKLVTHVQLRHSLLDHFVGLTDVILDGRKSHLESIQNTARENVLYRQYCNDRHKLIKPLLSEKEYEKAMLLAEKYLDFETLVIICEATDNQARLDEYMDRFSNNGFSEYVYNWFLKENKQGKLLDKYRKSGKTKNLQTLTHFLSDHPSLSWMQQIFDHKFPVAANTLFNLANAEKDSLTRQKTMLSLSKLAKLAGPTTSDLEFYVEKVNNHLGLINYQEELPDYVLQQFGYDTLKPSVIPPKDLITLHICKEYTDASELEFKKALDILNFVEDDEARDELHLNIWRSAILRDSWNFRNLDSPMEVLNTTLFYKIVDLLLDLGVNPQILLPPMNILLEGPELQRLKDNPNFQFLIKTAYEHINRTHILD</sequence>
<dbReference type="GO" id="GO:0031080">
    <property type="term" value="C:nuclear pore outer ring"/>
    <property type="evidence" value="ECO:0007669"/>
    <property type="project" value="TreeGrafter"/>
</dbReference>
<dbReference type="GO" id="GO:0016973">
    <property type="term" value="P:poly(A)+ mRNA export from nucleus"/>
    <property type="evidence" value="ECO:0007669"/>
    <property type="project" value="TreeGrafter"/>
</dbReference>
<dbReference type="Pfam" id="PF08801">
    <property type="entry name" value="Nucleoporin_N"/>
    <property type="match status" value="1"/>
</dbReference>
<evidence type="ECO:0000256" key="5">
    <source>
        <dbReference type="ARBA" id="ARBA00022927"/>
    </source>
</evidence>
<keyword evidence="7" id="KW-0539">Nucleus</keyword>
<dbReference type="InterPro" id="IPR014908">
    <property type="entry name" value="Nucleoporin_Nup133/Nup155_N"/>
</dbReference>
<feature type="domain" description="Nucleoporin Nup133/Nup155-like N-terminal" evidence="10">
    <location>
        <begin position="66"/>
        <end position="377"/>
    </location>
</feature>
<evidence type="ECO:0000256" key="8">
    <source>
        <dbReference type="SAM" id="MobiDB-lite"/>
    </source>
</evidence>
<dbReference type="PANTHER" id="PTHR13405:SF11">
    <property type="entry name" value="NUCLEAR PORE COMPLEX PROTEIN NUP133"/>
    <property type="match status" value="1"/>
</dbReference>